<feature type="transmembrane region" description="Helical" evidence="1">
    <location>
        <begin position="172"/>
        <end position="189"/>
    </location>
</feature>
<dbReference type="InterPro" id="IPR010640">
    <property type="entry name" value="Low_temperature_requirement_A"/>
</dbReference>
<dbReference type="KEGG" id="paro:CUV01_14510"/>
<feature type="transmembrane region" description="Helical" evidence="1">
    <location>
        <begin position="242"/>
        <end position="260"/>
    </location>
</feature>
<keyword evidence="3" id="KW-1185">Reference proteome</keyword>
<name>A0A2K9EUA1_9RHOB</name>
<feature type="transmembrane region" description="Helical" evidence="1">
    <location>
        <begin position="30"/>
        <end position="47"/>
    </location>
</feature>
<dbReference type="AlphaFoldDB" id="A0A2K9EUA1"/>
<dbReference type="Proteomes" id="UP000233742">
    <property type="component" value="Chromosome"/>
</dbReference>
<evidence type="ECO:0000313" key="2">
    <source>
        <dbReference type="EMBL" id="AUH34436.1"/>
    </source>
</evidence>
<keyword evidence="1" id="KW-0812">Transmembrane</keyword>
<dbReference type="PANTHER" id="PTHR36840">
    <property type="entry name" value="BLL5714 PROTEIN"/>
    <property type="match status" value="1"/>
</dbReference>
<feature type="transmembrane region" description="Helical" evidence="1">
    <location>
        <begin position="210"/>
        <end position="230"/>
    </location>
</feature>
<feature type="transmembrane region" description="Helical" evidence="1">
    <location>
        <begin position="148"/>
        <end position="166"/>
    </location>
</feature>
<evidence type="ECO:0008006" key="4">
    <source>
        <dbReference type="Google" id="ProtNLM"/>
    </source>
</evidence>
<keyword evidence="1" id="KW-0472">Membrane</keyword>
<evidence type="ECO:0000313" key="3">
    <source>
        <dbReference type="Proteomes" id="UP000233742"/>
    </source>
</evidence>
<sequence>MAKHDHPFWRKPKHHLDAEHTNDHVHWVELFYDLIHVVTIFMLGNYLSHHLDVHGFLVFTGLFLAVWYAWADNTIYNSVYVSTDILHRIGMALQIITVMIVAASIPAIGAGGWPFFALGYAMNRAITAAMWLRAAGVDPDHPDNAARAVARNFAILAAVFALSAILPRPLAYWVFGLGLLSVQLQYVLPRVGTFWNTRITPRLGHISERFALLILILIGEGFFKLVVTLSEKGIYKVSFGTLFNLAIGGISLFVMAWVYFDSAGNAKPKSDSKGQMLTYWFAHIVLMLCCVLMGVALAGEVYVGFLEPYPYDYAVIGCIGLVGFLGSLTIIQSVIVDRDLTRKYHTNRVRLFGIAVTLLTLLLVPYIPSIIGNLLWGTALFSQIAWPLYRAIREMSADDWDTAKPDRH</sequence>
<accession>A0A2K9EUA1</accession>
<proteinExistence type="predicted"/>
<feature type="transmembrane region" description="Helical" evidence="1">
    <location>
        <begin position="91"/>
        <end position="109"/>
    </location>
</feature>
<feature type="transmembrane region" description="Helical" evidence="1">
    <location>
        <begin position="311"/>
        <end position="336"/>
    </location>
</feature>
<protein>
    <recommendedName>
        <fullName evidence="4">Low temperature requirement protein A</fullName>
    </recommendedName>
</protein>
<keyword evidence="1" id="KW-1133">Transmembrane helix</keyword>
<reference evidence="2 3" key="1">
    <citation type="submission" date="2017-12" db="EMBL/GenBank/DDBJ databases">
        <authorList>
            <person name="Hurst M.R.H."/>
        </authorList>
    </citation>
    <scope>NUCLEOTIDE SEQUENCE [LARGE SCALE GENOMIC DNA]</scope>
    <source>
        <strain evidence="2 3">BM15</strain>
    </source>
</reference>
<feature type="transmembrane region" description="Helical" evidence="1">
    <location>
        <begin position="53"/>
        <end position="70"/>
    </location>
</feature>
<evidence type="ECO:0000256" key="1">
    <source>
        <dbReference type="SAM" id="Phobius"/>
    </source>
</evidence>
<feature type="transmembrane region" description="Helical" evidence="1">
    <location>
        <begin position="280"/>
        <end position="305"/>
    </location>
</feature>
<organism evidence="2 3">
    <name type="scientific">Paracoccus tegillarcae</name>
    <dbReference type="NCBI Taxonomy" id="1529068"/>
    <lineage>
        <taxon>Bacteria</taxon>
        <taxon>Pseudomonadati</taxon>
        <taxon>Pseudomonadota</taxon>
        <taxon>Alphaproteobacteria</taxon>
        <taxon>Rhodobacterales</taxon>
        <taxon>Paracoccaceae</taxon>
        <taxon>Paracoccus</taxon>
    </lineage>
</organism>
<dbReference type="RefSeq" id="WP_101461098.1">
    <property type="nucleotide sequence ID" value="NZ_CP025408.1"/>
</dbReference>
<dbReference type="OrthoDB" id="7698234at2"/>
<gene>
    <name evidence="2" type="ORF">CUV01_14510</name>
</gene>
<dbReference type="EMBL" id="CP025408">
    <property type="protein sequence ID" value="AUH34436.1"/>
    <property type="molecule type" value="Genomic_DNA"/>
</dbReference>
<dbReference type="Pfam" id="PF06772">
    <property type="entry name" value="LtrA"/>
    <property type="match status" value="1"/>
</dbReference>
<dbReference type="PANTHER" id="PTHR36840:SF1">
    <property type="entry name" value="BLL5714 PROTEIN"/>
    <property type="match status" value="1"/>
</dbReference>
<feature type="transmembrane region" description="Helical" evidence="1">
    <location>
        <begin position="348"/>
        <end position="368"/>
    </location>
</feature>